<name>A0A8J3PHU1_9ACTN</name>
<feature type="domain" description="Histidine kinase/HSP90-like ATPase" evidence="6">
    <location>
        <begin position="532"/>
        <end position="618"/>
    </location>
</feature>
<proteinExistence type="predicted"/>
<reference evidence="8" key="1">
    <citation type="submission" date="2021-01" db="EMBL/GenBank/DDBJ databases">
        <title>Whole genome shotgun sequence of Catellatospora methionotrophica NBRC 14553.</title>
        <authorList>
            <person name="Komaki H."/>
            <person name="Tamura T."/>
        </authorList>
    </citation>
    <scope>NUCLEOTIDE SEQUENCE</scope>
    <source>
        <strain evidence="8">NBRC 14553</strain>
    </source>
</reference>
<evidence type="ECO:0008006" key="10">
    <source>
        <dbReference type="Google" id="ProtNLM"/>
    </source>
</evidence>
<evidence type="ECO:0000256" key="4">
    <source>
        <dbReference type="SAM" id="MobiDB-lite"/>
    </source>
</evidence>
<keyword evidence="5" id="KW-0812">Transmembrane</keyword>
<feature type="transmembrane region" description="Helical" evidence="5">
    <location>
        <begin position="290"/>
        <end position="310"/>
    </location>
</feature>
<feature type="transmembrane region" description="Helical" evidence="5">
    <location>
        <begin position="39"/>
        <end position="61"/>
    </location>
</feature>
<dbReference type="GO" id="GO:0046983">
    <property type="term" value="F:protein dimerization activity"/>
    <property type="evidence" value="ECO:0007669"/>
    <property type="project" value="InterPro"/>
</dbReference>
<dbReference type="Pfam" id="PF02518">
    <property type="entry name" value="HATPase_c"/>
    <property type="match status" value="1"/>
</dbReference>
<keyword evidence="9" id="KW-1185">Reference proteome</keyword>
<evidence type="ECO:0000256" key="3">
    <source>
        <dbReference type="ARBA" id="ARBA00023012"/>
    </source>
</evidence>
<feature type="transmembrane region" description="Helical" evidence="5">
    <location>
        <begin position="262"/>
        <end position="284"/>
    </location>
</feature>
<dbReference type="PANTHER" id="PTHR24421:SF63">
    <property type="entry name" value="SENSOR HISTIDINE KINASE DESK"/>
    <property type="match status" value="1"/>
</dbReference>
<protein>
    <recommendedName>
        <fullName evidence="10">Signal transduction histidine kinase</fullName>
    </recommendedName>
</protein>
<keyword evidence="5" id="KW-0472">Membrane</keyword>
<keyword evidence="5" id="KW-1133">Transmembrane helix</keyword>
<gene>
    <name evidence="8" type="ORF">Cme02nite_50900</name>
</gene>
<dbReference type="Gene3D" id="3.30.565.10">
    <property type="entry name" value="Histidine kinase-like ATPase, C-terminal domain"/>
    <property type="match status" value="1"/>
</dbReference>
<dbReference type="GO" id="GO:0016020">
    <property type="term" value="C:membrane"/>
    <property type="evidence" value="ECO:0007669"/>
    <property type="project" value="InterPro"/>
</dbReference>
<feature type="region of interest" description="Disordered" evidence="4">
    <location>
        <begin position="624"/>
        <end position="648"/>
    </location>
</feature>
<dbReference type="PANTHER" id="PTHR24421">
    <property type="entry name" value="NITRATE/NITRITE SENSOR PROTEIN NARX-RELATED"/>
    <property type="match status" value="1"/>
</dbReference>
<dbReference type="InterPro" id="IPR003594">
    <property type="entry name" value="HATPase_dom"/>
</dbReference>
<dbReference type="Proteomes" id="UP000660339">
    <property type="component" value="Unassembled WGS sequence"/>
</dbReference>
<dbReference type="AlphaFoldDB" id="A0A8J3PHU1"/>
<keyword evidence="3" id="KW-0902">Two-component regulatory system</keyword>
<evidence type="ECO:0000259" key="6">
    <source>
        <dbReference type="Pfam" id="PF02518"/>
    </source>
</evidence>
<evidence type="ECO:0000256" key="1">
    <source>
        <dbReference type="ARBA" id="ARBA00022679"/>
    </source>
</evidence>
<organism evidence="8 9">
    <name type="scientific">Catellatospora methionotrophica</name>
    <dbReference type="NCBI Taxonomy" id="121620"/>
    <lineage>
        <taxon>Bacteria</taxon>
        <taxon>Bacillati</taxon>
        <taxon>Actinomycetota</taxon>
        <taxon>Actinomycetes</taxon>
        <taxon>Micromonosporales</taxon>
        <taxon>Micromonosporaceae</taxon>
        <taxon>Catellatospora</taxon>
    </lineage>
</organism>
<accession>A0A8J3PHU1</accession>
<dbReference type="InterPro" id="IPR011712">
    <property type="entry name" value="Sig_transdc_His_kin_sub3_dim/P"/>
</dbReference>
<feature type="transmembrane region" description="Helical" evidence="5">
    <location>
        <begin position="113"/>
        <end position="133"/>
    </location>
</feature>
<dbReference type="InterPro" id="IPR050482">
    <property type="entry name" value="Sensor_HK_TwoCompSys"/>
</dbReference>
<evidence type="ECO:0000313" key="8">
    <source>
        <dbReference type="EMBL" id="GIG16758.1"/>
    </source>
</evidence>
<dbReference type="Pfam" id="PF07730">
    <property type="entry name" value="HisKA_3"/>
    <property type="match status" value="1"/>
</dbReference>
<evidence type="ECO:0000313" key="9">
    <source>
        <dbReference type="Proteomes" id="UP000660339"/>
    </source>
</evidence>
<keyword evidence="2" id="KW-0418">Kinase</keyword>
<dbReference type="SUPFAM" id="SSF55874">
    <property type="entry name" value="ATPase domain of HSP90 chaperone/DNA topoisomerase II/histidine kinase"/>
    <property type="match status" value="1"/>
</dbReference>
<evidence type="ECO:0000259" key="7">
    <source>
        <dbReference type="Pfam" id="PF07730"/>
    </source>
</evidence>
<feature type="transmembrane region" description="Helical" evidence="5">
    <location>
        <begin position="68"/>
        <end position="84"/>
    </location>
</feature>
<dbReference type="Gene3D" id="1.20.5.1930">
    <property type="match status" value="1"/>
</dbReference>
<evidence type="ECO:0000256" key="2">
    <source>
        <dbReference type="ARBA" id="ARBA00022777"/>
    </source>
</evidence>
<comment type="caution">
    <text evidence="8">The sequence shown here is derived from an EMBL/GenBank/DDBJ whole genome shotgun (WGS) entry which is preliminary data.</text>
</comment>
<sequence length="648" mass="68221">MGRRATTAQALLIITLAAWFVARSGFVFSGEYGPSGLTALSGLIAVAAVGGLAATVLVIGARRLSPRANLWALAGQALLAFGPYLLIGEVWGPVAGAVVASVLFTLPHRISWLSAVMVIALDVGLSAVFGRVGADGLALVGRLVIDVLVGANLLGVLLLTDVTRRLTAERAAYAALAVAEERIHNAERMRVTLGADLSSVVRLSRLGLDGEQARARLAEIAVTARRAAHTARSIIDTRRELAGGQTDPDASAFPSTTISPRLAWLFTLATTVNCALLVLVNFAFYVRPSFAGWVLVLLTLAGCAILQMYHGAPQVTGRPPRRWRWTLPLHLVILAVAVALTGPHFAPTITLAAGAALYRWRRPWSFGVLAIVTAELLLVLPSGATVGDHVYLVASLTGALIQAYAYCRLPEVARELAQASAGLARLAVVRERLRVTRDVHDLLGLSITAIGLKCELITRLVDADPVRARHEFRELGTLALRGLADIQAAISGAPELRLAEELRAVCSLLDASGIHAEVAVGAAALPADIDTLLATVVREAVTNVVRHTATATTCKITLTTRDGTARLRVTNDGEPGLAAAGAGTGLVNLRARLAAACGRLSAESDHDGFVLTAYVPLRPAQRGRLHPAGLGRDPDRVDPVPGVELGHR</sequence>
<feature type="domain" description="Signal transduction histidine kinase subgroup 3 dimerisation and phosphoacceptor" evidence="7">
    <location>
        <begin position="431"/>
        <end position="491"/>
    </location>
</feature>
<feature type="transmembrane region" description="Helical" evidence="5">
    <location>
        <begin position="364"/>
        <end position="383"/>
    </location>
</feature>
<feature type="transmembrane region" description="Helical" evidence="5">
    <location>
        <begin position="331"/>
        <end position="358"/>
    </location>
</feature>
<evidence type="ECO:0000256" key="5">
    <source>
        <dbReference type="SAM" id="Phobius"/>
    </source>
</evidence>
<dbReference type="EMBL" id="BONJ01000028">
    <property type="protein sequence ID" value="GIG16758.1"/>
    <property type="molecule type" value="Genomic_DNA"/>
</dbReference>
<dbReference type="GO" id="GO:0000155">
    <property type="term" value="F:phosphorelay sensor kinase activity"/>
    <property type="evidence" value="ECO:0007669"/>
    <property type="project" value="InterPro"/>
</dbReference>
<dbReference type="InterPro" id="IPR036890">
    <property type="entry name" value="HATPase_C_sf"/>
</dbReference>
<keyword evidence="1" id="KW-0808">Transferase</keyword>
<dbReference type="RefSeq" id="WP_166379142.1">
    <property type="nucleotide sequence ID" value="NZ_BAAATT010000005.1"/>
</dbReference>
<feature type="transmembrane region" description="Helical" evidence="5">
    <location>
        <begin position="139"/>
        <end position="160"/>
    </location>
</feature>